<gene>
    <name evidence="1" type="ORF">WA026_021056</name>
</gene>
<dbReference type="Proteomes" id="UP001431783">
    <property type="component" value="Unassembled WGS sequence"/>
</dbReference>
<evidence type="ECO:0000313" key="2">
    <source>
        <dbReference type="Proteomes" id="UP001431783"/>
    </source>
</evidence>
<accession>A0AAW1UWL8</accession>
<organism evidence="1 2">
    <name type="scientific">Henosepilachna vigintioctopunctata</name>
    <dbReference type="NCBI Taxonomy" id="420089"/>
    <lineage>
        <taxon>Eukaryota</taxon>
        <taxon>Metazoa</taxon>
        <taxon>Ecdysozoa</taxon>
        <taxon>Arthropoda</taxon>
        <taxon>Hexapoda</taxon>
        <taxon>Insecta</taxon>
        <taxon>Pterygota</taxon>
        <taxon>Neoptera</taxon>
        <taxon>Endopterygota</taxon>
        <taxon>Coleoptera</taxon>
        <taxon>Polyphaga</taxon>
        <taxon>Cucujiformia</taxon>
        <taxon>Coccinelloidea</taxon>
        <taxon>Coccinellidae</taxon>
        <taxon>Epilachninae</taxon>
        <taxon>Epilachnini</taxon>
        <taxon>Henosepilachna</taxon>
    </lineage>
</organism>
<evidence type="ECO:0000313" key="1">
    <source>
        <dbReference type="EMBL" id="KAK9887213.1"/>
    </source>
</evidence>
<comment type="caution">
    <text evidence="1">The sequence shown here is derived from an EMBL/GenBank/DDBJ whole genome shotgun (WGS) entry which is preliminary data.</text>
</comment>
<dbReference type="EMBL" id="JARQZJ010000106">
    <property type="protein sequence ID" value="KAK9887213.1"/>
    <property type="molecule type" value="Genomic_DNA"/>
</dbReference>
<sequence>MIQFLRPTCPRQLLKVKKEKTQEKDVGIVDQAAICVRYVKTGIPQKRMLSMVPVRKSTGEDYRALRTSLWVEKTSELTAGQDKLRPLQNFGKTRWWAKDKAVITIMEKTGYVALIKTLSAISSSTEFEPKVSFQAKALKDSF</sequence>
<reference evidence="1 2" key="1">
    <citation type="submission" date="2023-03" db="EMBL/GenBank/DDBJ databases">
        <title>Genome insight into feeding habits of ladybird beetles.</title>
        <authorList>
            <person name="Li H.-S."/>
            <person name="Huang Y.-H."/>
            <person name="Pang H."/>
        </authorList>
    </citation>
    <scope>NUCLEOTIDE SEQUENCE [LARGE SCALE GENOMIC DNA]</scope>
    <source>
        <strain evidence="1">SYSU_2023b</strain>
        <tissue evidence="1">Whole body</tissue>
    </source>
</reference>
<dbReference type="AlphaFoldDB" id="A0AAW1UWL8"/>
<name>A0AAW1UWL8_9CUCU</name>
<protein>
    <submittedName>
        <fullName evidence="1">Uncharacterized protein</fullName>
    </submittedName>
</protein>
<keyword evidence="2" id="KW-1185">Reference proteome</keyword>
<proteinExistence type="predicted"/>